<keyword evidence="2" id="KW-1133">Transmembrane helix</keyword>
<evidence type="ECO:0008006" key="6">
    <source>
        <dbReference type="Google" id="ProtNLM"/>
    </source>
</evidence>
<dbReference type="OMA" id="ITLELCY"/>
<feature type="chain" id="PRO_5013574712" description="Transmembrane protein" evidence="3">
    <location>
        <begin position="22"/>
        <end position="625"/>
    </location>
</feature>
<feature type="transmembrane region" description="Helical" evidence="2">
    <location>
        <begin position="542"/>
        <end position="560"/>
    </location>
</feature>
<feature type="transmembrane region" description="Helical" evidence="2">
    <location>
        <begin position="596"/>
        <end position="618"/>
    </location>
</feature>
<dbReference type="InParanoid" id="A0A2H3EIP4"/>
<protein>
    <recommendedName>
        <fullName evidence="6">Transmembrane protein</fullName>
    </recommendedName>
</protein>
<proteinExistence type="predicted"/>
<keyword evidence="2" id="KW-0812">Transmembrane</keyword>
<keyword evidence="2" id="KW-0472">Membrane</keyword>
<evidence type="ECO:0000256" key="2">
    <source>
        <dbReference type="SAM" id="Phobius"/>
    </source>
</evidence>
<feature type="transmembrane region" description="Helical" evidence="2">
    <location>
        <begin position="393"/>
        <end position="413"/>
    </location>
</feature>
<feature type="transmembrane region" description="Helical" evidence="2">
    <location>
        <begin position="425"/>
        <end position="446"/>
    </location>
</feature>
<feature type="transmembrane region" description="Helical" evidence="2">
    <location>
        <begin position="239"/>
        <end position="256"/>
    </location>
</feature>
<feature type="signal peptide" evidence="3">
    <location>
        <begin position="1"/>
        <end position="21"/>
    </location>
</feature>
<dbReference type="AlphaFoldDB" id="A0A2H3EIP4"/>
<feature type="region of interest" description="Disordered" evidence="1">
    <location>
        <begin position="477"/>
        <end position="508"/>
    </location>
</feature>
<feature type="compositionally biased region" description="Low complexity" evidence="1">
    <location>
        <begin position="491"/>
        <end position="508"/>
    </location>
</feature>
<dbReference type="EMBL" id="KZ293644">
    <property type="protein sequence ID" value="PBL03213.1"/>
    <property type="molecule type" value="Genomic_DNA"/>
</dbReference>
<organism evidence="4 5">
    <name type="scientific">Armillaria gallica</name>
    <name type="common">Bulbous honey fungus</name>
    <name type="synonym">Armillaria bulbosa</name>
    <dbReference type="NCBI Taxonomy" id="47427"/>
    <lineage>
        <taxon>Eukaryota</taxon>
        <taxon>Fungi</taxon>
        <taxon>Dikarya</taxon>
        <taxon>Basidiomycota</taxon>
        <taxon>Agaricomycotina</taxon>
        <taxon>Agaricomycetes</taxon>
        <taxon>Agaricomycetidae</taxon>
        <taxon>Agaricales</taxon>
        <taxon>Marasmiineae</taxon>
        <taxon>Physalacriaceae</taxon>
        <taxon>Armillaria</taxon>
    </lineage>
</organism>
<reference evidence="5" key="1">
    <citation type="journal article" date="2017" name="Nat. Ecol. Evol.">
        <title>Genome expansion and lineage-specific genetic innovations in the forest pathogenic fungi Armillaria.</title>
        <authorList>
            <person name="Sipos G."/>
            <person name="Prasanna A.N."/>
            <person name="Walter M.C."/>
            <person name="O'Connor E."/>
            <person name="Balint B."/>
            <person name="Krizsan K."/>
            <person name="Kiss B."/>
            <person name="Hess J."/>
            <person name="Varga T."/>
            <person name="Slot J."/>
            <person name="Riley R."/>
            <person name="Boka B."/>
            <person name="Rigling D."/>
            <person name="Barry K."/>
            <person name="Lee J."/>
            <person name="Mihaltcheva S."/>
            <person name="LaButti K."/>
            <person name="Lipzen A."/>
            <person name="Waldron R."/>
            <person name="Moloney N.M."/>
            <person name="Sperisen C."/>
            <person name="Kredics L."/>
            <person name="Vagvoelgyi C."/>
            <person name="Patrignani A."/>
            <person name="Fitzpatrick D."/>
            <person name="Nagy I."/>
            <person name="Doyle S."/>
            <person name="Anderson J.B."/>
            <person name="Grigoriev I.V."/>
            <person name="Gueldener U."/>
            <person name="Muensterkoetter M."/>
            <person name="Nagy L.G."/>
        </authorList>
    </citation>
    <scope>NUCLEOTIDE SEQUENCE [LARGE SCALE GENOMIC DNA]</scope>
    <source>
        <strain evidence="5">Ar21-2</strain>
    </source>
</reference>
<sequence>MSSSKRYLFIWVLPLISSAASINFDQCLADIQSGKYGVDGVLDNNGLPMSTYQNTTAITLELCYRACGRGSEPFSFPAFAQESSAWLVPWLALLSQLPFGANDLFGNANYIIMAVGSPTLMIYSLALSAINTHWIGRLFDSAKRYPNRNYTARAFNALQHCCFLLAPSDDILASIIVLPQNDAWWESLVKTLEGRRTGWTISVFFNLLWVFIAFTFTFIDALNSPSHDSFSRSGQSIGLLWLWLYPVVVGWIVLSPKCDRRWMESQLLHAGSKAVIASDTPGQFDECPPNKHPITLCKPGMCRKFPNDDIHHMLPIFDFARVYWLNQVVLDYFQSYYSVAEKAHARGLVRDNGTINDTHRKGTKDDIVPHCYNESPLEYQGDSVQWRIVKASLAALVVQWGTTASGFVVIYFTPTKGLGCRSLCFLLYGSVSTVAWWCMIVSTWLAQRSSAWPGPRPAVEIATNTSSDIPLTVIPVSTPAPHRPGDPPLTSPSSPLSESPMMPCSESGLVSGAARAKGDTAMPKNDDSLAVWSRCFSRAGKMLAFLNALFLSGLCLAQLGNGFSNCWCDSSYIGLRSKAYITFVIPDSGFASFRSAWGGAIFLGIATSSLFAVLIIFAKKTRYPD</sequence>
<keyword evidence="3" id="KW-0732">Signal</keyword>
<accession>A0A2H3EIP4</accession>
<evidence type="ECO:0000256" key="1">
    <source>
        <dbReference type="SAM" id="MobiDB-lite"/>
    </source>
</evidence>
<name>A0A2H3EIP4_ARMGA</name>
<dbReference type="OrthoDB" id="5392263at2759"/>
<gene>
    <name evidence="4" type="ORF">ARMGADRAFT_7082</name>
</gene>
<evidence type="ECO:0000313" key="4">
    <source>
        <dbReference type="EMBL" id="PBL03213.1"/>
    </source>
</evidence>
<dbReference type="Proteomes" id="UP000217790">
    <property type="component" value="Unassembled WGS sequence"/>
</dbReference>
<evidence type="ECO:0000313" key="5">
    <source>
        <dbReference type="Proteomes" id="UP000217790"/>
    </source>
</evidence>
<keyword evidence="5" id="KW-1185">Reference proteome</keyword>
<feature type="transmembrane region" description="Helical" evidence="2">
    <location>
        <begin position="199"/>
        <end position="219"/>
    </location>
</feature>
<evidence type="ECO:0000256" key="3">
    <source>
        <dbReference type="SAM" id="SignalP"/>
    </source>
</evidence>